<dbReference type="InterPro" id="IPR056632">
    <property type="entry name" value="DUF7730"/>
</dbReference>
<accession>A0A370PMD6</accession>
<evidence type="ECO:0000256" key="1">
    <source>
        <dbReference type="SAM" id="MobiDB-lite"/>
    </source>
</evidence>
<sequence>MAITIEDVTKVPFYNFHDPIPSPPPPPSLSRKLPTFKTTLPTLYSSILLEHSEPAPPALKEPITPTPTPPPPPPPKPNLFLTLPSELRVLIYNHLLISHHQQPPRGRTLSLSLSVADNIANKNKTPPSTLKKIHLYTPYQHYHLHPSILSTCKQIHAEAFPILYTHNIFSITHPAQLLHHITNIGPLNTSLLRSLHIFVPWECSSSDIWSWVVLINDLSEHATGLRQLEIGWDTHIRWLPHMEPGDETRGLGDNILFVHALARLRQLERLKIYGFFGIEWPEYLRKELGKGGTVVEVESGFRPDVLEGYEEAGEGVNERVRVGRILDEARELEEENMENFRLFQRGTVGVVP</sequence>
<protein>
    <recommendedName>
        <fullName evidence="2">DUF7730 domain-containing protein</fullName>
    </recommendedName>
</protein>
<evidence type="ECO:0000313" key="3">
    <source>
        <dbReference type="EMBL" id="RDK43351.1"/>
    </source>
</evidence>
<evidence type="ECO:0000259" key="2">
    <source>
        <dbReference type="Pfam" id="PF24864"/>
    </source>
</evidence>
<dbReference type="PANTHER" id="PTHR42085">
    <property type="entry name" value="F-BOX DOMAIN-CONTAINING PROTEIN"/>
    <property type="match status" value="1"/>
</dbReference>
<name>A0A370PMD6_ASPPH</name>
<gene>
    <name evidence="3" type="ORF">M752DRAFT_275593</name>
</gene>
<feature type="region of interest" description="Disordered" evidence="1">
    <location>
        <begin position="55"/>
        <end position="78"/>
    </location>
</feature>
<evidence type="ECO:0000313" key="4">
    <source>
        <dbReference type="Proteomes" id="UP000254937"/>
    </source>
</evidence>
<dbReference type="AlphaFoldDB" id="A0A370PMD6"/>
<dbReference type="PANTHER" id="PTHR42085:SF8">
    <property type="entry name" value="F-BOX DOMAIN-CONTAINING PROTEIN"/>
    <property type="match status" value="1"/>
</dbReference>
<dbReference type="InterPro" id="IPR038883">
    <property type="entry name" value="AN11006-like"/>
</dbReference>
<organism evidence="3 4">
    <name type="scientific">Aspergillus phoenicis ATCC 13157</name>
    <dbReference type="NCBI Taxonomy" id="1353007"/>
    <lineage>
        <taxon>Eukaryota</taxon>
        <taxon>Fungi</taxon>
        <taxon>Dikarya</taxon>
        <taxon>Ascomycota</taxon>
        <taxon>Pezizomycotina</taxon>
        <taxon>Eurotiomycetes</taxon>
        <taxon>Eurotiomycetidae</taxon>
        <taxon>Eurotiales</taxon>
        <taxon>Aspergillaceae</taxon>
        <taxon>Aspergillus</taxon>
    </lineage>
</organism>
<feature type="compositionally biased region" description="Pro residues" evidence="1">
    <location>
        <begin position="55"/>
        <end position="77"/>
    </location>
</feature>
<keyword evidence="4" id="KW-1185">Reference proteome</keyword>
<dbReference type="Pfam" id="PF24864">
    <property type="entry name" value="DUF7730"/>
    <property type="match status" value="1"/>
</dbReference>
<proteinExistence type="predicted"/>
<dbReference type="EMBL" id="KZ851851">
    <property type="protein sequence ID" value="RDK43351.1"/>
    <property type="molecule type" value="Genomic_DNA"/>
</dbReference>
<feature type="domain" description="DUF7730" evidence="2">
    <location>
        <begin position="78"/>
        <end position="197"/>
    </location>
</feature>
<dbReference type="Proteomes" id="UP000254937">
    <property type="component" value="Unassembled WGS sequence"/>
</dbReference>
<reference evidence="3 4" key="1">
    <citation type="submission" date="2018-07" db="EMBL/GenBank/DDBJ databases">
        <title>Section-level genome sequencing of Aspergillus section Nigri to investigate inter- and intra-species variation.</title>
        <authorList>
            <consortium name="DOE Joint Genome Institute"/>
            <person name="Vesth T.C."/>
            <person name="Nybo J.L."/>
            <person name="Theobald S."/>
            <person name="Frisvad J.C."/>
            <person name="Larsen T.O."/>
            <person name="Nielsen K.F."/>
            <person name="Hoof J.B."/>
            <person name="Brandl J."/>
            <person name="Salamov A."/>
            <person name="Riley R."/>
            <person name="Gladden J.M."/>
            <person name="Phatale P."/>
            <person name="Nielsen M.T."/>
            <person name="Lyhne E.K."/>
            <person name="Kogle M.E."/>
            <person name="Strasser K."/>
            <person name="McDonnell E."/>
            <person name="Barry K."/>
            <person name="Clum A."/>
            <person name="Chen C."/>
            <person name="Nolan M."/>
            <person name="Sandor L."/>
            <person name="Kuo A."/>
            <person name="Lipzen A."/>
            <person name="Hainaut M."/>
            <person name="Drula E."/>
            <person name="Tsang A."/>
            <person name="Magnuson J.K."/>
            <person name="Henrissat B."/>
            <person name="Wiebenga A."/>
            <person name="Simmons B.A."/>
            <person name="Makela M.R."/>
            <person name="De vries R.P."/>
            <person name="Grigoriev I.V."/>
            <person name="Mortensen U.H."/>
            <person name="Baker S.E."/>
            <person name="Andersen M.R."/>
        </authorList>
    </citation>
    <scope>NUCLEOTIDE SEQUENCE [LARGE SCALE GENOMIC DNA]</scope>
    <source>
        <strain evidence="3 4">ATCC 13157</strain>
    </source>
</reference>